<dbReference type="InterPro" id="IPR004136">
    <property type="entry name" value="NMO"/>
</dbReference>
<dbReference type="InterPro" id="IPR013785">
    <property type="entry name" value="Aldolase_TIM"/>
</dbReference>
<dbReference type="Proteomes" id="UP000028045">
    <property type="component" value="Unassembled WGS sequence"/>
</dbReference>
<dbReference type="PANTHER" id="PTHR32332:SF34">
    <property type="entry name" value="2-NITROPROPANE DIOXYGENASE FAMILY, PUTATIVE-RELATED"/>
    <property type="match status" value="1"/>
</dbReference>
<evidence type="ECO:0000313" key="4">
    <source>
        <dbReference type="EMBL" id="KEY68854.1"/>
    </source>
</evidence>
<dbReference type="AlphaFoldDB" id="A0A084AU75"/>
<keyword evidence="2" id="KW-0288">FMN</keyword>
<evidence type="ECO:0000256" key="1">
    <source>
        <dbReference type="ARBA" id="ARBA00022630"/>
    </source>
</evidence>
<evidence type="ECO:0000256" key="3">
    <source>
        <dbReference type="ARBA" id="ARBA00023002"/>
    </source>
</evidence>
<proteinExistence type="predicted"/>
<dbReference type="GO" id="GO:0018580">
    <property type="term" value="F:nitronate monooxygenase activity"/>
    <property type="evidence" value="ECO:0007669"/>
    <property type="project" value="InterPro"/>
</dbReference>
<dbReference type="CDD" id="cd04730">
    <property type="entry name" value="NPD_like"/>
    <property type="match status" value="1"/>
</dbReference>
<reference evidence="4 5" key="1">
    <citation type="journal article" date="2014" name="BMC Genomics">
        <title>Comparative genome sequencing reveals chemotype-specific gene clusters in the toxigenic black mold Stachybotrys.</title>
        <authorList>
            <person name="Semeiks J."/>
            <person name="Borek D."/>
            <person name="Otwinowski Z."/>
            <person name="Grishin N.V."/>
        </authorList>
    </citation>
    <scope>NUCLEOTIDE SEQUENCE [LARGE SCALE GENOMIC DNA]</scope>
    <source>
        <strain evidence="5">CBS 109288 / IBT 7711</strain>
    </source>
</reference>
<gene>
    <name evidence="4" type="ORF">S7711_03793</name>
</gene>
<dbReference type="EMBL" id="KL648556">
    <property type="protein sequence ID" value="KEY68854.1"/>
    <property type="molecule type" value="Genomic_DNA"/>
</dbReference>
<accession>A0A084AU75</accession>
<protein>
    <submittedName>
        <fullName evidence="4">Uncharacterized protein</fullName>
    </submittedName>
</protein>
<organism evidence="4 5">
    <name type="scientific">Stachybotrys chartarum (strain CBS 109288 / IBT 7711)</name>
    <name type="common">Toxic black mold</name>
    <name type="synonym">Stilbospora chartarum</name>
    <dbReference type="NCBI Taxonomy" id="1280523"/>
    <lineage>
        <taxon>Eukaryota</taxon>
        <taxon>Fungi</taxon>
        <taxon>Dikarya</taxon>
        <taxon>Ascomycota</taxon>
        <taxon>Pezizomycotina</taxon>
        <taxon>Sordariomycetes</taxon>
        <taxon>Hypocreomycetidae</taxon>
        <taxon>Hypocreales</taxon>
        <taxon>Stachybotryaceae</taxon>
        <taxon>Stachybotrys</taxon>
    </lineage>
</organism>
<sequence>MVDLLSYLPWTIAPLISNAPMGGYANGALAGAVSLAGGLGFIGSIMNMTDLSNDLRTASEVLATMPTLQTTPEETLQVGVGLLPFVAQLDEVIPVIADYKPAVVWLFSPQEIDDFVEWTTQLRAASPASKIWIQVGSVEAALHVARTAEPDALCMQGIDAGGHGYAKGAGIISLIPETQDTLEREGYGNITLIASGGIADGRGVASALTLGAEGVVLGTRFLGSREVTIHPTYQAAILEAQDGGQVTVRSTLFDELSGPSIWPEVIDGRSLAVQSYVDFENGVPIEEIRRLHAEAVAGPDRGFATGLQGRAAIWAGTGVGLVDKVQGAGDIVKSVRSEAKKVLHRIAQKLPDC</sequence>
<evidence type="ECO:0000313" key="5">
    <source>
        <dbReference type="Proteomes" id="UP000028045"/>
    </source>
</evidence>
<dbReference type="OrthoDB" id="2349068at2759"/>
<dbReference type="Pfam" id="PF03060">
    <property type="entry name" value="NMO"/>
    <property type="match status" value="1"/>
</dbReference>
<name>A0A084AU75_STACB</name>
<keyword evidence="1" id="KW-0285">Flavoprotein</keyword>
<dbReference type="PANTHER" id="PTHR32332">
    <property type="entry name" value="2-NITROPROPANE DIOXYGENASE"/>
    <property type="match status" value="1"/>
</dbReference>
<keyword evidence="5" id="KW-1185">Reference proteome</keyword>
<evidence type="ECO:0000256" key="2">
    <source>
        <dbReference type="ARBA" id="ARBA00022643"/>
    </source>
</evidence>
<dbReference type="HOGENOM" id="CLU_038732_9_0_1"/>
<dbReference type="SUPFAM" id="SSF51412">
    <property type="entry name" value="Inosine monophosphate dehydrogenase (IMPDH)"/>
    <property type="match status" value="1"/>
</dbReference>
<dbReference type="Gene3D" id="3.20.20.70">
    <property type="entry name" value="Aldolase class I"/>
    <property type="match status" value="1"/>
</dbReference>
<keyword evidence="3" id="KW-0560">Oxidoreductase</keyword>